<dbReference type="InterPro" id="IPR004279">
    <property type="entry name" value="Perilipin"/>
</dbReference>
<dbReference type="PANTHER" id="PTHR14024">
    <property type="entry name" value="PERILIPIN"/>
    <property type="match status" value="1"/>
</dbReference>
<reference evidence="6" key="1">
    <citation type="submission" date="2025-08" db="UniProtKB">
        <authorList>
            <consortium name="Ensembl"/>
        </authorList>
    </citation>
    <scope>IDENTIFICATION</scope>
</reference>
<reference evidence="6" key="2">
    <citation type="submission" date="2025-09" db="UniProtKB">
        <authorList>
            <consortium name="Ensembl"/>
        </authorList>
    </citation>
    <scope>IDENTIFICATION</scope>
</reference>
<dbReference type="GO" id="GO:0019915">
    <property type="term" value="P:lipid storage"/>
    <property type="evidence" value="ECO:0007669"/>
    <property type="project" value="TreeGrafter"/>
</dbReference>
<proteinExistence type="inferred from homology"/>
<comment type="similarity">
    <text evidence="2">Belongs to the perilipin family.</text>
</comment>
<sequence>MATSEPGTAQPKAEEQQVSGGKEGVVVGVSRGVPAWGQHSGLSHPWVGLESPQSTPKPSSDELPPIPYEIWGSITPPHTLMRVPSCPQSIGTRVASLPLVSSAYDMVSTAYASTKESHPYVKSVCDAAEKGVKTLTAAAVSGAQPILTKLEPQISTANEYACKGLDKLEEKLPILQQPPEKVTGWGEVGKHTRGPLHTMAGAKDAVTSRVTGMMDMTKGAVQGSVELTKSAVSSGVSTVMGSTVGQMVVSGMGSVLEKSEELVDHYLPMTDEELAKLATAVEGFETEQQKQQQSYFVRLGSLSTKLRHRALQHSLDKLQSARRSSQDVLAQLQRTLDLVEQLKQGMDQKLQGGQEKLQQMWLEWSKKQPGGGKDMVPPEPVESGTLALLQGLTQQLQSSCQPLVSSLQGLPASIQDKAGQVRHNVEELRAALASATSLQDVTGSVLAQARAHATKARQLMDELVEHVAHNTPLTWLVGPFAPSGQHLVDLETK</sequence>
<name>A0A8D0EW80_STROC</name>
<evidence type="ECO:0000256" key="3">
    <source>
        <dbReference type="ARBA" id="ARBA00022677"/>
    </source>
</evidence>
<dbReference type="Ensembl" id="ENSSOCT00000007824.1">
    <property type="protein sequence ID" value="ENSSOCP00000007632.1"/>
    <property type="gene ID" value="ENSSOCG00000005821.1"/>
</dbReference>
<protein>
    <recommendedName>
        <fullName evidence="8">Perilipin</fullName>
    </recommendedName>
</protein>
<feature type="compositionally biased region" description="Low complexity" evidence="5">
    <location>
        <begin position="18"/>
        <end position="33"/>
    </location>
</feature>
<evidence type="ECO:0000313" key="7">
    <source>
        <dbReference type="Proteomes" id="UP000694551"/>
    </source>
</evidence>
<dbReference type="Pfam" id="PF03036">
    <property type="entry name" value="Perilipin"/>
    <property type="match status" value="1"/>
</dbReference>
<evidence type="ECO:0008006" key="8">
    <source>
        <dbReference type="Google" id="ProtNLM"/>
    </source>
</evidence>
<dbReference type="GO" id="GO:0005811">
    <property type="term" value="C:lipid droplet"/>
    <property type="evidence" value="ECO:0007669"/>
    <property type="project" value="UniProtKB-SubCell"/>
</dbReference>
<accession>A0A8D0EW80</accession>
<dbReference type="SUPFAM" id="SSF109775">
    <property type="entry name" value="Mannose-6-phosphate receptor binding protein 1 (Tip47), C-terminal domain"/>
    <property type="match status" value="1"/>
</dbReference>
<evidence type="ECO:0000256" key="1">
    <source>
        <dbReference type="ARBA" id="ARBA00004502"/>
    </source>
</evidence>
<feature type="coiled-coil region" evidence="4">
    <location>
        <begin position="315"/>
        <end position="349"/>
    </location>
</feature>
<keyword evidence="4" id="KW-0175">Coiled coil</keyword>
<dbReference type="Gene3D" id="1.20.120.340">
    <property type="entry name" value="Flagellar protein FliS"/>
    <property type="match status" value="1"/>
</dbReference>
<dbReference type="AlphaFoldDB" id="A0A8D0EW80"/>
<feature type="region of interest" description="Disordered" evidence="5">
    <location>
        <begin position="1"/>
        <end position="62"/>
    </location>
</feature>
<comment type="subcellular location">
    <subcellularLocation>
        <location evidence="1">Lipid droplet</location>
    </subcellularLocation>
</comment>
<evidence type="ECO:0000256" key="4">
    <source>
        <dbReference type="SAM" id="Coils"/>
    </source>
</evidence>
<dbReference type="PANTHER" id="PTHR14024:SF11">
    <property type="entry name" value="PERILIPIN-3"/>
    <property type="match status" value="1"/>
</dbReference>
<dbReference type="Gene3D" id="3.30.720.170">
    <property type="entry name" value="Perilipin, alpha-beta domain"/>
    <property type="match status" value="1"/>
</dbReference>
<evidence type="ECO:0000256" key="5">
    <source>
        <dbReference type="SAM" id="MobiDB-lite"/>
    </source>
</evidence>
<keyword evidence="7" id="KW-1185">Reference proteome</keyword>
<keyword evidence="3" id="KW-0551">Lipid droplet</keyword>
<dbReference type="GO" id="GO:0010890">
    <property type="term" value="P:positive regulation of triglyceride storage"/>
    <property type="evidence" value="ECO:0007669"/>
    <property type="project" value="TreeGrafter"/>
</dbReference>
<dbReference type="GO" id="GO:0005829">
    <property type="term" value="C:cytosol"/>
    <property type="evidence" value="ECO:0007669"/>
    <property type="project" value="TreeGrafter"/>
</dbReference>
<evidence type="ECO:0000256" key="2">
    <source>
        <dbReference type="ARBA" id="ARBA00006311"/>
    </source>
</evidence>
<evidence type="ECO:0000313" key="6">
    <source>
        <dbReference type="Ensembl" id="ENSSOCP00000007632.1"/>
    </source>
</evidence>
<organism evidence="6 7">
    <name type="scientific">Strix occidentalis caurina</name>
    <name type="common">northern spotted owl</name>
    <dbReference type="NCBI Taxonomy" id="311401"/>
    <lineage>
        <taxon>Eukaryota</taxon>
        <taxon>Metazoa</taxon>
        <taxon>Chordata</taxon>
        <taxon>Craniata</taxon>
        <taxon>Vertebrata</taxon>
        <taxon>Euteleostomi</taxon>
        <taxon>Archelosauria</taxon>
        <taxon>Archosauria</taxon>
        <taxon>Dinosauria</taxon>
        <taxon>Saurischia</taxon>
        <taxon>Theropoda</taxon>
        <taxon>Coelurosauria</taxon>
        <taxon>Aves</taxon>
        <taxon>Neognathae</taxon>
        <taxon>Neoaves</taxon>
        <taxon>Telluraves</taxon>
        <taxon>Strigiformes</taxon>
        <taxon>Strigidae</taxon>
        <taxon>Strix</taxon>
    </lineage>
</organism>
<dbReference type="Proteomes" id="UP000694551">
    <property type="component" value="Unplaced"/>
</dbReference>